<protein>
    <submittedName>
        <fullName evidence="1">Uncharacterized protein</fullName>
    </submittedName>
</protein>
<name>A0A2N6VJU9_9MICO</name>
<dbReference type="EMBL" id="PNHK01000120">
    <property type="protein sequence ID" value="PMD04367.1"/>
    <property type="molecule type" value="Genomic_DNA"/>
</dbReference>
<comment type="caution">
    <text evidence="1">The sequence shown here is derived from an EMBL/GenBank/DDBJ whole genome shotgun (WGS) entry which is preliminary data.</text>
</comment>
<dbReference type="RefSeq" id="WP_219722413.1">
    <property type="nucleotide sequence ID" value="NZ_PNHK01000120.1"/>
</dbReference>
<gene>
    <name evidence="1" type="ORF">CJ199_12470</name>
</gene>
<evidence type="ECO:0000313" key="2">
    <source>
        <dbReference type="Proteomes" id="UP000235598"/>
    </source>
</evidence>
<proteinExistence type="predicted"/>
<dbReference type="Proteomes" id="UP000235598">
    <property type="component" value="Unassembled WGS sequence"/>
</dbReference>
<organism evidence="1 2">
    <name type="scientific">Brevibacterium paucivorans</name>
    <dbReference type="NCBI Taxonomy" id="170994"/>
    <lineage>
        <taxon>Bacteria</taxon>
        <taxon>Bacillati</taxon>
        <taxon>Actinomycetota</taxon>
        <taxon>Actinomycetes</taxon>
        <taxon>Micrococcales</taxon>
        <taxon>Brevibacteriaceae</taxon>
        <taxon>Brevibacterium</taxon>
    </lineage>
</organism>
<accession>A0A2N6VJU9</accession>
<evidence type="ECO:0000313" key="1">
    <source>
        <dbReference type="EMBL" id="PMD04367.1"/>
    </source>
</evidence>
<reference evidence="1 2" key="1">
    <citation type="submission" date="2017-09" db="EMBL/GenBank/DDBJ databases">
        <title>Bacterial strain isolated from the female urinary microbiota.</title>
        <authorList>
            <person name="Thomas-White K."/>
            <person name="Kumar N."/>
            <person name="Forster S."/>
            <person name="Putonti C."/>
            <person name="Lawley T."/>
            <person name="Wolfe A.J."/>
        </authorList>
    </citation>
    <scope>NUCLEOTIDE SEQUENCE [LARGE SCALE GENOMIC DNA]</scope>
    <source>
        <strain evidence="1 2">UMB1301</strain>
    </source>
</reference>
<dbReference type="AlphaFoldDB" id="A0A2N6VJU9"/>
<sequence length="76" mass="8440">SQLKVDALIHDPFNKLAELPNFEVVLTLNERIGQKRRWFTPADITGINDGFVKFSALIGLPDPVDSASTPRMFAKA</sequence>
<feature type="non-terminal residue" evidence="1">
    <location>
        <position position="1"/>
    </location>
</feature>
<feature type="non-terminal residue" evidence="1">
    <location>
        <position position="76"/>
    </location>
</feature>